<dbReference type="SUPFAM" id="SSF53448">
    <property type="entry name" value="Nucleotide-diphospho-sugar transferases"/>
    <property type="match status" value="1"/>
</dbReference>
<dbReference type="GO" id="GO:0016740">
    <property type="term" value="F:transferase activity"/>
    <property type="evidence" value="ECO:0007669"/>
    <property type="project" value="UniProtKB-KW"/>
</dbReference>
<evidence type="ECO:0000259" key="2">
    <source>
        <dbReference type="Pfam" id="PF00535"/>
    </source>
</evidence>
<dbReference type="InterPro" id="IPR001173">
    <property type="entry name" value="Glyco_trans_2-like"/>
</dbReference>
<dbReference type="InterPro" id="IPR029044">
    <property type="entry name" value="Nucleotide-diphossugar_trans"/>
</dbReference>
<dbReference type="Pfam" id="PF00535">
    <property type="entry name" value="Glycos_transf_2"/>
    <property type="match status" value="1"/>
</dbReference>
<dbReference type="Gene3D" id="3.90.550.10">
    <property type="entry name" value="Spore Coat Polysaccharide Biosynthesis Protein SpsA, Chain A"/>
    <property type="match status" value="1"/>
</dbReference>
<proteinExistence type="predicted"/>
<dbReference type="EMBL" id="AMFJ01034197">
    <property type="protein sequence ID" value="EKD29988.1"/>
    <property type="molecule type" value="Genomic_DNA"/>
</dbReference>
<keyword evidence="1" id="KW-0472">Membrane</keyword>
<feature type="transmembrane region" description="Helical" evidence="1">
    <location>
        <begin position="182"/>
        <end position="200"/>
    </location>
</feature>
<organism evidence="3">
    <name type="scientific">uncultured bacterium</name>
    <name type="common">gcode 4</name>
    <dbReference type="NCBI Taxonomy" id="1234023"/>
    <lineage>
        <taxon>Bacteria</taxon>
        <taxon>environmental samples</taxon>
    </lineage>
</organism>
<keyword evidence="1" id="KW-0812">Transmembrane</keyword>
<protein>
    <submittedName>
        <fullName evidence="3">Glycosyltransferases involved in cell wall biogenesis</fullName>
    </submittedName>
</protein>
<gene>
    <name evidence="3" type="ORF">ACD_78C00197G0023</name>
</gene>
<dbReference type="AlphaFoldDB" id="K1YCF5"/>
<keyword evidence="3" id="KW-0808">Transferase</keyword>
<dbReference type="PANTHER" id="PTHR48090:SF7">
    <property type="entry name" value="RFBJ PROTEIN"/>
    <property type="match status" value="1"/>
</dbReference>
<dbReference type="PANTHER" id="PTHR48090">
    <property type="entry name" value="UNDECAPRENYL-PHOSPHATE 4-DEOXY-4-FORMAMIDO-L-ARABINOSE TRANSFERASE-RELATED"/>
    <property type="match status" value="1"/>
</dbReference>
<dbReference type="CDD" id="cd04179">
    <property type="entry name" value="DPM_DPG-synthase_like"/>
    <property type="match status" value="1"/>
</dbReference>
<feature type="domain" description="Glycosyltransferase 2-like" evidence="2">
    <location>
        <begin position="53"/>
        <end position="217"/>
    </location>
</feature>
<comment type="caution">
    <text evidence="3">The sequence shown here is derived from an EMBL/GenBank/DDBJ whole genome shotgun (WGS) entry which is preliminary data.</text>
</comment>
<sequence>MTISKNREVSRKWWNSLENRNPEWIVRNSTMNEEMEIWMRSSHFIKPSEIIFLIRAYNEAPRIVPVIRSILWANFSHILIVDDGSKDATLEVLSEFPSLHIVHHPFNRGGGAALETGFEYIRRNGEEMGIEYVVTFDADGQHHIEDMPAFINAFKKDPSLDLVLGSRFIVKTRTNVPLFRRLTLLGGQFFTLFISGVWLTDAHNGYRMMRLEAVKKIHLTMDGMEYGSEFVDEMRNQKCRFAEVPVNVTYTDDTLAKGQHLGGAWRIVTKMLWKKFFN</sequence>
<reference evidence="3" key="1">
    <citation type="journal article" date="2012" name="Science">
        <title>Fermentation, hydrogen, and sulfur metabolism in multiple uncultivated bacterial phyla.</title>
        <authorList>
            <person name="Wrighton K.C."/>
            <person name="Thomas B.C."/>
            <person name="Sharon I."/>
            <person name="Miller C.S."/>
            <person name="Castelle C.J."/>
            <person name="VerBerkmoes N.C."/>
            <person name="Wilkins M.J."/>
            <person name="Hettich R.L."/>
            <person name="Lipton M.S."/>
            <person name="Williams K.H."/>
            <person name="Long P.E."/>
            <person name="Banfield J.F."/>
        </authorList>
    </citation>
    <scope>NUCLEOTIDE SEQUENCE [LARGE SCALE GENOMIC DNA]</scope>
</reference>
<name>K1YCF5_9BACT</name>
<dbReference type="InterPro" id="IPR050256">
    <property type="entry name" value="Glycosyltransferase_2"/>
</dbReference>
<evidence type="ECO:0000313" key="3">
    <source>
        <dbReference type="EMBL" id="EKD29988.1"/>
    </source>
</evidence>
<accession>K1YCF5</accession>
<keyword evidence="1" id="KW-1133">Transmembrane helix</keyword>
<evidence type="ECO:0000256" key="1">
    <source>
        <dbReference type="SAM" id="Phobius"/>
    </source>
</evidence>